<accession>A0A9P0CGA7</accession>
<dbReference type="PANTHER" id="PTHR10332">
    <property type="entry name" value="EQUILIBRATIVE NUCLEOSIDE TRANSPORTER"/>
    <property type="match status" value="1"/>
</dbReference>
<keyword evidence="9" id="KW-1185">Reference proteome</keyword>
<reference evidence="8" key="1">
    <citation type="submission" date="2022-01" db="EMBL/GenBank/DDBJ databases">
        <authorList>
            <person name="King R."/>
        </authorList>
    </citation>
    <scope>NUCLEOTIDE SEQUENCE</scope>
</reference>
<feature type="transmembrane region" description="Helical" evidence="7">
    <location>
        <begin position="220"/>
        <end position="240"/>
    </location>
</feature>
<evidence type="ECO:0000256" key="1">
    <source>
        <dbReference type="ARBA" id="ARBA00004141"/>
    </source>
</evidence>
<feature type="transmembrane region" description="Helical" evidence="7">
    <location>
        <begin position="149"/>
        <end position="169"/>
    </location>
</feature>
<sequence length="445" mass="50943">MTINPNIKKSPMGVSQMHNFDKHEIKIEKTDSRKEPPNDSYFIASLLFFFTGLAGALPLHFFLVANDYWMYKLRDPEYETYNLSDKTYYQKMFTSVSLAVQGFPCMISAYLSAKFALKIDVRKRFLFTLAIISFLFVIFTSLVKINTDGWQTVFFITSVTVITVIALFHPLYNITMMALLSTFPSKYIKLNMYGSAMAGIFSSCLQIISLSISNSPKDVAMIYFSLGTGIILFTLFLTYVMKYSPVVEYYWKGDHEEHVVPSHTLRDFKNVAFIIWPLLIILVLTNGTSGLGHPNITSLVVSDGYNDHRDNLWYSKYFVPTVTFLGTDIFSLLGRFFGQAYITRKNSHWFIILTAVRCFGIGSLFFFCNARPRNYFPVLFPYDFEYMIILYLYSFSASFIMTTVILSSPRMAGDQAEVAFVSIQVVASTTTTLTSFLDPFYVKML</sequence>
<dbReference type="Proteomes" id="UP001153636">
    <property type="component" value="Chromosome 1"/>
</dbReference>
<keyword evidence="3" id="KW-0813">Transport</keyword>
<comment type="subcellular location">
    <subcellularLocation>
        <location evidence="1">Membrane</location>
        <topology evidence="1">Multi-pass membrane protein</topology>
    </subcellularLocation>
</comment>
<feature type="transmembrane region" description="Helical" evidence="7">
    <location>
        <begin position="125"/>
        <end position="143"/>
    </location>
</feature>
<evidence type="ECO:0000313" key="9">
    <source>
        <dbReference type="Proteomes" id="UP001153636"/>
    </source>
</evidence>
<feature type="transmembrane region" description="Helical" evidence="7">
    <location>
        <begin position="349"/>
        <end position="367"/>
    </location>
</feature>
<evidence type="ECO:0000256" key="3">
    <source>
        <dbReference type="ARBA" id="ARBA00022448"/>
    </source>
</evidence>
<dbReference type="PANTHER" id="PTHR10332:SF88">
    <property type="entry name" value="EQUILIBRATIVE NUCLEOSIDE TRANSPORTER 1, ISOFORM A"/>
    <property type="match status" value="1"/>
</dbReference>
<dbReference type="EMBL" id="OV651813">
    <property type="protein sequence ID" value="CAH1099370.1"/>
    <property type="molecule type" value="Genomic_DNA"/>
</dbReference>
<organism evidence="8 9">
    <name type="scientific">Psylliodes chrysocephalus</name>
    <dbReference type="NCBI Taxonomy" id="3402493"/>
    <lineage>
        <taxon>Eukaryota</taxon>
        <taxon>Metazoa</taxon>
        <taxon>Ecdysozoa</taxon>
        <taxon>Arthropoda</taxon>
        <taxon>Hexapoda</taxon>
        <taxon>Insecta</taxon>
        <taxon>Pterygota</taxon>
        <taxon>Neoptera</taxon>
        <taxon>Endopterygota</taxon>
        <taxon>Coleoptera</taxon>
        <taxon>Polyphaga</taxon>
        <taxon>Cucujiformia</taxon>
        <taxon>Chrysomeloidea</taxon>
        <taxon>Chrysomelidae</taxon>
        <taxon>Galerucinae</taxon>
        <taxon>Alticini</taxon>
        <taxon>Psylliodes</taxon>
    </lineage>
</organism>
<feature type="transmembrane region" description="Helical" evidence="7">
    <location>
        <begin position="317"/>
        <end position="337"/>
    </location>
</feature>
<comment type="similarity">
    <text evidence="2">Belongs to the SLC29A/ENT transporter (TC 2.A.57) family.</text>
</comment>
<evidence type="ECO:0000313" key="8">
    <source>
        <dbReference type="EMBL" id="CAH1099370.1"/>
    </source>
</evidence>
<dbReference type="OrthoDB" id="6699522at2759"/>
<dbReference type="InterPro" id="IPR002259">
    <property type="entry name" value="Eqnu_transpt"/>
</dbReference>
<evidence type="ECO:0000256" key="6">
    <source>
        <dbReference type="ARBA" id="ARBA00023136"/>
    </source>
</evidence>
<feature type="transmembrane region" description="Helical" evidence="7">
    <location>
        <begin position="387"/>
        <end position="406"/>
    </location>
</feature>
<evidence type="ECO:0000256" key="2">
    <source>
        <dbReference type="ARBA" id="ARBA00007965"/>
    </source>
</evidence>
<dbReference type="AlphaFoldDB" id="A0A9P0CGA7"/>
<feature type="transmembrane region" description="Helical" evidence="7">
    <location>
        <begin position="190"/>
        <end position="208"/>
    </location>
</feature>
<feature type="transmembrane region" description="Helical" evidence="7">
    <location>
        <begin position="41"/>
        <end position="63"/>
    </location>
</feature>
<keyword evidence="6 7" id="KW-0472">Membrane</keyword>
<feature type="transmembrane region" description="Helical" evidence="7">
    <location>
        <begin position="418"/>
        <end position="437"/>
    </location>
</feature>
<feature type="transmembrane region" description="Helical" evidence="7">
    <location>
        <begin position="92"/>
        <end position="113"/>
    </location>
</feature>
<dbReference type="GO" id="GO:0005337">
    <property type="term" value="F:nucleoside transmembrane transporter activity"/>
    <property type="evidence" value="ECO:0007669"/>
    <property type="project" value="InterPro"/>
</dbReference>
<dbReference type="Pfam" id="PF01733">
    <property type="entry name" value="Nucleoside_tran"/>
    <property type="match status" value="1"/>
</dbReference>
<keyword evidence="4 7" id="KW-0812">Transmembrane</keyword>
<evidence type="ECO:0000256" key="5">
    <source>
        <dbReference type="ARBA" id="ARBA00022989"/>
    </source>
</evidence>
<gene>
    <name evidence="8" type="ORF">PSYICH_LOCUS188</name>
</gene>
<evidence type="ECO:0000256" key="4">
    <source>
        <dbReference type="ARBA" id="ARBA00022692"/>
    </source>
</evidence>
<feature type="transmembrane region" description="Helical" evidence="7">
    <location>
        <begin position="271"/>
        <end position="292"/>
    </location>
</feature>
<dbReference type="GO" id="GO:0005886">
    <property type="term" value="C:plasma membrane"/>
    <property type="evidence" value="ECO:0007669"/>
    <property type="project" value="TreeGrafter"/>
</dbReference>
<name>A0A9P0CGA7_9CUCU</name>
<protein>
    <submittedName>
        <fullName evidence="8">Uncharacterized protein</fullName>
    </submittedName>
</protein>
<keyword evidence="5 7" id="KW-1133">Transmembrane helix</keyword>
<proteinExistence type="inferred from homology"/>
<evidence type="ECO:0000256" key="7">
    <source>
        <dbReference type="SAM" id="Phobius"/>
    </source>
</evidence>